<keyword evidence="3" id="KW-1185">Reference proteome</keyword>
<gene>
    <name evidence="2" type="ORF">PCOR1329_LOCUS27029</name>
</gene>
<name>A0ABN9S7X2_9DINO</name>
<feature type="region of interest" description="Disordered" evidence="1">
    <location>
        <begin position="53"/>
        <end position="89"/>
    </location>
</feature>
<dbReference type="InterPro" id="IPR029063">
    <property type="entry name" value="SAM-dependent_MTases_sf"/>
</dbReference>
<dbReference type="Proteomes" id="UP001189429">
    <property type="component" value="Unassembled WGS sequence"/>
</dbReference>
<accession>A0ABN9S7X2</accession>
<organism evidence="2 3">
    <name type="scientific">Prorocentrum cordatum</name>
    <dbReference type="NCBI Taxonomy" id="2364126"/>
    <lineage>
        <taxon>Eukaryota</taxon>
        <taxon>Sar</taxon>
        <taxon>Alveolata</taxon>
        <taxon>Dinophyceae</taxon>
        <taxon>Prorocentrales</taxon>
        <taxon>Prorocentraceae</taxon>
        <taxon>Prorocentrum</taxon>
    </lineage>
</organism>
<proteinExistence type="predicted"/>
<reference evidence="2" key="1">
    <citation type="submission" date="2023-10" db="EMBL/GenBank/DDBJ databases">
        <authorList>
            <person name="Chen Y."/>
            <person name="Shah S."/>
            <person name="Dougan E. K."/>
            <person name="Thang M."/>
            <person name="Chan C."/>
        </authorList>
    </citation>
    <scope>NUCLEOTIDE SEQUENCE [LARGE SCALE GENOMIC DNA]</scope>
</reference>
<evidence type="ECO:0000256" key="1">
    <source>
        <dbReference type="SAM" id="MobiDB-lite"/>
    </source>
</evidence>
<evidence type="ECO:0000313" key="3">
    <source>
        <dbReference type="Proteomes" id="UP001189429"/>
    </source>
</evidence>
<dbReference type="EMBL" id="CAUYUJ010009716">
    <property type="protein sequence ID" value="CAK0827513.1"/>
    <property type="molecule type" value="Genomic_DNA"/>
</dbReference>
<feature type="non-terminal residue" evidence="2">
    <location>
        <position position="297"/>
    </location>
</feature>
<comment type="caution">
    <text evidence="2">The sequence shown here is derived from an EMBL/GenBank/DDBJ whole genome shotgun (WGS) entry which is preliminary data.</text>
</comment>
<feature type="compositionally biased region" description="Basic and acidic residues" evidence="1">
    <location>
        <begin position="60"/>
        <end position="78"/>
    </location>
</feature>
<dbReference type="Gene3D" id="3.40.50.150">
    <property type="entry name" value="Vaccinia Virus protein VP39"/>
    <property type="match status" value="1"/>
</dbReference>
<evidence type="ECO:0000313" key="2">
    <source>
        <dbReference type="EMBL" id="CAK0827513.1"/>
    </source>
</evidence>
<protein>
    <submittedName>
        <fullName evidence="2">Uncharacterized protein</fullName>
    </submittedName>
</protein>
<sequence>MLLPPFLPSALVSPASLLVRGPSRRPRAVAQLGPAIAPLAPLRAEAAHGGAVRAAGSGLEIRRPSGAERAMESDREARPSLPAGARGRPRRCRGAAAACWAAPWLGRFAAAAAGDRPDGPSLLDREDGASSESFWDRTYQVHGEHGREAYEWYAIGFPELKGLLTAKLPPSGDLLVVGAGDSELSAQLAEAPSRGAQTRTDRFSSRVSEQGSAVHQADHVLGRCWQQPPEEAKCLLSLSGDRCWCRCHRSVSLGWEAAVCPEAGAVSFRKQLPLGIVPTCGRSLPRRRSGDACVAIQ</sequence>